<dbReference type="SUPFAM" id="SSF103025">
    <property type="entry name" value="Folate-binding domain"/>
    <property type="match status" value="1"/>
</dbReference>
<organism evidence="1 2">
    <name type="scientific">Actinopolyspora saharensis</name>
    <dbReference type="NCBI Taxonomy" id="995062"/>
    <lineage>
        <taxon>Bacteria</taxon>
        <taxon>Bacillati</taxon>
        <taxon>Actinomycetota</taxon>
        <taxon>Actinomycetes</taxon>
        <taxon>Actinopolysporales</taxon>
        <taxon>Actinopolysporaceae</taxon>
        <taxon>Actinopolyspora</taxon>
    </lineage>
</organism>
<sequence>MTVLHRVETDLAEEDTAAVAAPRHSPLEHRSAEFERATALGPRGVRLREEPFLTQLDLRVPPDEVASGAIAETLGLTPPAANEVSGDEERALLWLGPDEWLLVAEEERARGVLRAVRAAQQEARGSSVDVSANRTTLRLAGPAAREVLEKVCSLDLHPRAFSVGDCAQTLLGRAGAVLWQVGAEPEYRVLVRCSFAEYLADLLLDAMAEFLEG</sequence>
<dbReference type="Gene3D" id="3.30.1360.120">
    <property type="entry name" value="Probable tRNA modification gtpase trme, domain 1"/>
    <property type="match status" value="1"/>
</dbReference>
<name>A0A1H1AHR4_9ACTN</name>
<proteinExistence type="predicted"/>
<dbReference type="OrthoDB" id="9814782at2"/>
<reference evidence="2" key="1">
    <citation type="submission" date="2016-10" db="EMBL/GenBank/DDBJ databases">
        <authorList>
            <person name="Varghese N."/>
            <person name="Submissions S."/>
        </authorList>
    </citation>
    <scope>NUCLEOTIDE SEQUENCE [LARGE SCALE GENOMIC DNA]</scope>
    <source>
        <strain evidence="2">DSM 45459</strain>
    </source>
</reference>
<dbReference type="Gene3D" id="3.30.70.1520">
    <property type="entry name" value="Heterotetrameric sarcosine oxidase"/>
    <property type="match status" value="1"/>
</dbReference>
<dbReference type="InterPro" id="IPR007375">
    <property type="entry name" value="SoxG"/>
</dbReference>
<gene>
    <name evidence="1" type="ORF">SAMN04489718_1587</name>
</gene>
<keyword evidence="2" id="KW-1185">Reference proteome</keyword>
<evidence type="ECO:0000313" key="2">
    <source>
        <dbReference type="Proteomes" id="UP000199301"/>
    </source>
</evidence>
<dbReference type="RefSeq" id="WP_092522070.1">
    <property type="nucleotide sequence ID" value="NZ_FNKO01000001.1"/>
</dbReference>
<dbReference type="EMBL" id="FNKO01000001">
    <property type="protein sequence ID" value="SDQ39209.1"/>
    <property type="molecule type" value="Genomic_DNA"/>
</dbReference>
<dbReference type="AlphaFoldDB" id="A0A1H1AHR4"/>
<dbReference type="STRING" id="995062.SAMN04489718_1587"/>
<dbReference type="Pfam" id="PF04268">
    <property type="entry name" value="SoxG"/>
    <property type="match status" value="1"/>
</dbReference>
<dbReference type="Proteomes" id="UP000199301">
    <property type="component" value="Unassembled WGS sequence"/>
</dbReference>
<accession>A0A1H1AHR4</accession>
<dbReference type="InterPro" id="IPR027266">
    <property type="entry name" value="TrmE/GcvT-like"/>
</dbReference>
<evidence type="ECO:0000313" key="1">
    <source>
        <dbReference type="EMBL" id="SDQ39209.1"/>
    </source>
</evidence>
<protein>
    <submittedName>
        <fullName evidence="1">Sarcosine oxidase subunit gamma</fullName>
    </submittedName>
</protein>